<reference evidence="1" key="1">
    <citation type="journal article" date="2021" name="Proc. Natl. Acad. Sci. U.S.A.">
        <title>A Catalog of Tens of Thousands of Viruses from Human Metagenomes Reveals Hidden Associations with Chronic Diseases.</title>
        <authorList>
            <person name="Tisza M.J."/>
            <person name="Buck C.B."/>
        </authorList>
    </citation>
    <scope>NUCLEOTIDE SEQUENCE</scope>
    <source>
        <strain evidence="1">CtoRD1</strain>
    </source>
</reference>
<organism evidence="1">
    <name type="scientific">Siphoviridae sp. ctoRD1</name>
    <dbReference type="NCBI Taxonomy" id="2825669"/>
    <lineage>
        <taxon>Viruses</taxon>
        <taxon>Duplodnaviria</taxon>
        <taxon>Heunggongvirae</taxon>
        <taxon>Uroviricota</taxon>
        <taxon>Caudoviricetes</taxon>
    </lineage>
</organism>
<protein>
    <submittedName>
        <fullName evidence="1">Uncharacterized protein</fullName>
    </submittedName>
</protein>
<evidence type="ECO:0000313" key="1">
    <source>
        <dbReference type="EMBL" id="DAE17529.1"/>
    </source>
</evidence>
<accession>A0A8S5QFE6</accession>
<sequence>MVESHPVHADRPYLGVLDDRYWFDFGRLKMKRFLNADFEKFCKNIAQKIEAYAGTADVAGFLGDYPVLLSVSMFKEHSRVLLEYCSAENNDDHDAAWVKVHNFESGTYIEQFYLSDPEGAADFIISHLKA</sequence>
<dbReference type="EMBL" id="BK015641">
    <property type="protein sequence ID" value="DAE17529.1"/>
    <property type="molecule type" value="Genomic_DNA"/>
</dbReference>
<name>A0A8S5QFE6_9CAUD</name>
<proteinExistence type="predicted"/>